<dbReference type="RefSeq" id="WP_379665387.1">
    <property type="nucleotide sequence ID" value="NZ_JBHULH010000001.1"/>
</dbReference>
<gene>
    <name evidence="2" type="ORF">ACFSRZ_04815</name>
</gene>
<sequence length="165" mass="18554">MTTNYLILALAALVPMVMGFIWYGPMLFQKAWMKQMGFTEESLKGGNMAVIFILSYVFSFMLAFFLQFITIHQMGVFSTLLESGATELQGDGLAYFEDFMAKYGNNYRTFKHGALHGALGGIFFILPVLATQAMFERKTVKYIAINVGYWVICLALMGGIICQWA</sequence>
<feature type="transmembrane region" description="Helical" evidence="1">
    <location>
        <begin position="49"/>
        <end position="71"/>
    </location>
</feature>
<organism evidence="2 3">
    <name type="scientific">Pseudotenacibaculum haliotis</name>
    <dbReference type="NCBI Taxonomy" id="1862138"/>
    <lineage>
        <taxon>Bacteria</taxon>
        <taxon>Pseudomonadati</taxon>
        <taxon>Bacteroidota</taxon>
        <taxon>Flavobacteriia</taxon>
        <taxon>Flavobacteriales</taxon>
        <taxon>Flavobacteriaceae</taxon>
        <taxon>Pseudotenacibaculum</taxon>
    </lineage>
</organism>
<dbReference type="InterPro" id="IPR013879">
    <property type="entry name" value="DUF1761"/>
</dbReference>
<reference evidence="3" key="1">
    <citation type="journal article" date="2019" name="Int. J. Syst. Evol. Microbiol.">
        <title>The Global Catalogue of Microorganisms (GCM) 10K type strain sequencing project: providing services to taxonomists for standard genome sequencing and annotation.</title>
        <authorList>
            <consortium name="The Broad Institute Genomics Platform"/>
            <consortium name="The Broad Institute Genome Sequencing Center for Infectious Disease"/>
            <person name="Wu L."/>
            <person name="Ma J."/>
        </authorList>
    </citation>
    <scope>NUCLEOTIDE SEQUENCE [LARGE SCALE GENOMIC DNA]</scope>
    <source>
        <strain evidence="3">KCTC 52127</strain>
    </source>
</reference>
<evidence type="ECO:0000313" key="3">
    <source>
        <dbReference type="Proteomes" id="UP001597508"/>
    </source>
</evidence>
<evidence type="ECO:0000313" key="2">
    <source>
        <dbReference type="EMBL" id="MFD2566682.1"/>
    </source>
</evidence>
<keyword evidence="3" id="KW-1185">Reference proteome</keyword>
<dbReference type="Pfam" id="PF08570">
    <property type="entry name" value="DUF1761"/>
    <property type="match status" value="1"/>
</dbReference>
<keyword evidence="1" id="KW-0812">Transmembrane</keyword>
<keyword evidence="1" id="KW-1133">Transmembrane helix</keyword>
<comment type="caution">
    <text evidence="2">The sequence shown here is derived from an EMBL/GenBank/DDBJ whole genome shotgun (WGS) entry which is preliminary data.</text>
</comment>
<feature type="transmembrane region" description="Helical" evidence="1">
    <location>
        <begin position="142"/>
        <end position="161"/>
    </location>
</feature>
<dbReference type="Proteomes" id="UP001597508">
    <property type="component" value="Unassembled WGS sequence"/>
</dbReference>
<feature type="transmembrane region" description="Helical" evidence="1">
    <location>
        <begin position="6"/>
        <end position="28"/>
    </location>
</feature>
<accession>A0ABW5LPF1</accession>
<keyword evidence="1" id="KW-0472">Membrane</keyword>
<proteinExistence type="predicted"/>
<evidence type="ECO:0000256" key="1">
    <source>
        <dbReference type="SAM" id="Phobius"/>
    </source>
</evidence>
<dbReference type="EMBL" id="JBHULH010000001">
    <property type="protein sequence ID" value="MFD2566682.1"/>
    <property type="molecule type" value="Genomic_DNA"/>
</dbReference>
<name>A0ABW5LPF1_9FLAO</name>
<protein>
    <submittedName>
        <fullName evidence="2">DUF1761 domain-containing protein</fullName>
    </submittedName>
</protein>
<feature type="transmembrane region" description="Helical" evidence="1">
    <location>
        <begin position="113"/>
        <end position="130"/>
    </location>
</feature>